<gene>
    <name evidence="2" type="ORF">RchiOBHm_Chr4g0414741</name>
</gene>
<dbReference type="Gramene" id="PRQ38509">
    <property type="protein sequence ID" value="PRQ38509"/>
    <property type="gene ID" value="RchiOBHm_Chr4g0414741"/>
</dbReference>
<reference evidence="2 3" key="1">
    <citation type="journal article" date="2018" name="Nat. Genet.">
        <title>The Rosa genome provides new insights in the design of modern roses.</title>
        <authorList>
            <person name="Bendahmane M."/>
        </authorList>
    </citation>
    <scope>NUCLEOTIDE SEQUENCE [LARGE SCALE GENOMIC DNA]</scope>
    <source>
        <strain evidence="3">cv. Old Blush</strain>
    </source>
</reference>
<sequence>MLNYDISQLYLSFAISSLSSCIFGFGPLLEKLYDIMRQPYSPEQYEEQRLLHVQHSKLLAQQERYWRQRSRAIWLKDGDRNSAFFHRRASNRKSRNTIKGLTNENGVWQSEPYEIQHLLMQYFSNVFSSDHTDFTALEEVINATPVKVTDSMNSDLTKPYMDEEIKSALFHMHPSKSLGPDGMTPFFFIKRIGI</sequence>
<accession>A0A2P6QWJ2</accession>
<evidence type="ECO:0000256" key="1">
    <source>
        <dbReference type="SAM" id="Phobius"/>
    </source>
</evidence>
<dbReference type="OMA" id="WITEREE"/>
<dbReference type="STRING" id="74649.A0A2P6QWJ2"/>
<keyword evidence="1" id="KW-0812">Transmembrane</keyword>
<keyword evidence="1" id="KW-0472">Membrane</keyword>
<organism evidence="2 3">
    <name type="scientific">Rosa chinensis</name>
    <name type="common">China rose</name>
    <dbReference type="NCBI Taxonomy" id="74649"/>
    <lineage>
        <taxon>Eukaryota</taxon>
        <taxon>Viridiplantae</taxon>
        <taxon>Streptophyta</taxon>
        <taxon>Embryophyta</taxon>
        <taxon>Tracheophyta</taxon>
        <taxon>Spermatophyta</taxon>
        <taxon>Magnoliopsida</taxon>
        <taxon>eudicotyledons</taxon>
        <taxon>Gunneridae</taxon>
        <taxon>Pentapetalae</taxon>
        <taxon>rosids</taxon>
        <taxon>fabids</taxon>
        <taxon>Rosales</taxon>
        <taxon>Rosaceae</taxon>
        <taxon>Rosoideae</taxon>
        <taxon>Rosoideae incertae sedis</taxon>
        <taxon>Rosa</taxon>
    </lineage>
</organism>
<protein>
    <recommendedName>
        <fullName evidence="4">RNA-directed DNA polymerase</fullName>
    </recommendedName>
</protein>
<proteinExistence type="predicted"/>
<name>A0A2P6QWJ2_ROSCH</name>
<comment type="caution">
    <text evidence="2">The sequence shown here is derived from an EMBL/GenBank/DDBJ whole genome shotgun (WGS) entry which is preliminary data.</text>
</comment>
<evidence type="ECO:0008006" key="4">
    <source>
        <dbReference type="Google" id="ProtNLM"/>
    </source>
</evidence>
<dbReference type="AlphaFoldDB" id="A0A2P6QWJ2"/>
<evidence type="ECO:0000313" key="2">
    <source>
        <dbReference type="EMBL" id="PRQ38509.1"/>
    </source>
</evidence>
<evidence type="ECO:0000313" key="3">
    <source>
        <dbReference type="Proteomes" id="UP000238479"/>
    </source>
</evidence>
<dbReference type="EMBL" id="PDCK01000042">
    <property type="protein sequence ID" value="PRQ38509.1"/>
    <property type="molecule type" value="Genomic_DNA"/>
</dbReference>
<keyword evidence="3" id="KW-1185">Reference proteome</keyword>
<keyword evidence="1" id="KW-1133">Transmembrane helix</keyword>
<feature type="transmembrane region" description="Helical" evidence="1">
    <location>
        <begin position="6"/>
        <end position="29"/>
    </location>
</feature>
<dbReference type="Proteomes" id="UP000238479">
    <property type="component" value="Chromosome 4"/>
</dbReference>